<keyword evidence="18" id="KW-1185">Reference proteome</keyword>
<sequence length="423" mass="47345">MSDSKTNTLETWVEVPKSSDFTIYNLPFGVFKNKRLSPRVGIAIGDKIVDLSILDQEGFFSDMFLPEGIFLTDSLNELIGLGKIQTKKIRERVQDLLLADNEKLRDHSIRGKVMVNRKEAEMLLPVKIGDYTDFYSSMEHATNVGKMFRDPENALLPNWKHLPVGYHGRASSIIPSGVNIHRPKGQFKDPDMETPGFGPSRKLDFELELAFITGKSTKLGDSISTEEAEDYIFGFVLFNDWSARDIQAWEYVPLGPFLGKSFASSISPWIVTMEALEHFRVAGPKQDPEVLPYLQCEKAHGFDLQLEAYIQPEGVKQATKVCTSNFKYMYWNIAQQLAHHTVNGCNINVGDMMASGTISGPTEDSFGSMLELSWKGTKPIKLDTGEERKFIEDGDTVILKGFGEKDGIRVGFGEVKGKVLPAK</sequence>
<keyword evidence="10" id="KW-0828">Tyrosine catabolism</keyword>
<evidence type="ECO:0000256" key="2">
    <source>
        <dbReference type="ARBA" id="ARBA00001946"/>
    </source>
</evidence>
<feature type="active site" description="Proton acceptor" evidence="12">
    <location>
        <position position="140"/>
    </location>
</feature>
<comment type="cofactor">
    <cofactor evidence="1 14">
        <name>Ca(2+)</name>
        <dbReference type="ChEBI" id="CHEBI:29108"/>
    </cofactor>
</comment>
<feature type="binding site" evidence="14">
    <location>
        <position position="206"/>
    </location>
    <ligand>
        <name>Ca(2+)</name>
        <dbReference type="ChEBI" id="CHEBI:29108"/>
    </ligand>
</feature>
<evidence type="ECO:0000259" key="15">
    <source>
        <dbReference type="Pfam" id="PF01557"/>
    </source>
</evidence>
<organism evidence="17 18">
    <name type="scientific">Algoriphagus hitonicola</name>
    <dbReference type="NCBI Taxonomy" id="435880"/>
    <lineage>
        <taxon>Bacteria</taxon>
        <taxon>Pseudomonadati</taxon>
        <taxon>Bacteroidota</taxon>
        <taxon>Cytophagia</taxon>
        <taxon>Cytophagales</taxon>
        <taxon>Cyclobacteriaceae</taxon>
        <taxon>Algoriphagus</taxon>
    </lineage>
</organism>
<comment type="pathway">
    <text evidence="3">Amino-acid degradation; L-phenylalanine degradation; acetoacetate and fumarate from L-phenylalanine: step 6/6.</text>
</comment>
<dbReference type="GO" id="GO:0004334">
    <property type="term" value="F:fumarylacetoacetase activity"/>
    <property type="evidence" value="ECO:0007669"/>
    <property type="project" value="UniProtKB-EC"/>
</dbReference>
<feature type="binding site" evidence="13">
    <location>
        <position position="251"/>
    </location>
    <ligand>
        <name>substrate</name>
    </ligand>
</feature>
<evidence type="ECO:0000256" key="3">
    <source>
        <dbReference type="ARBA" id="ARBA00004782"/>
    </source>
</evidence>
<evidence type="ECO:0000256" key="7">
    <source>
        <dbReference type="ARBA" id="ARBA00022801"/>
    </source>
</evidence>
<dbReference type="GO" id="GO:0046872">
    <property type="term" value="F:metal ion binding"/>
    <property type="evidence" value="ECO:0007669"/>
    <property type="project" value="UniProtKB-KW"/>
</dbReference>
<dbReference type="SUPFAM" id="SSF63433">
    <property type="entry name" value="Fumarylacetoacetate hydrolase, FAH, N-terminal domain"/>
    <property type="match status" value="1"/>
</dbReference>
<feature type="domain" description="Fumarylacetoacetase N-terminal" evidence="16">
    <location>
        <begin position="25"/>
        <end position="125"/>
    </location>
</feature>
<evidence type="ECO:0000256" key="4">
    <source>
        <dbReference type="ARBA" id="ARBA00010211"/>
    </source>
</evidence>
<comment type="cofactor">
    <cofactor evidence="2 14">
        <name>Mg(2+)</name>
        <dbReference type="ChEBI" id="CHEBI:18420"/>
    </cofactor>
</comment>
<evidence type="ECO:0000313" key="17">
    <source>
        <dbReference type="EMBL" id="SFG55872.1"/>
    </source>
</evidence>
<dbReference type="EC" id="3.7.1.2" evidence="5"/>
<feature type="binding site" evidence="13">
    <location>
        <position position="357"/>
    </location>
    <ligand>
        <name>substrate</name>
    </ligand>
</feature>
<dbReference type="AlphaFoldDB" id="A0A1I2ST18"/>
<evidence type="ECO:0000256" key="5">
    <source>
        <dbReference type="ARBA" id="ARBA00012094"/>
    </source>
</evidence>
<feature type="binding site" evidence="14">
    <location>
        <position position="240"/>
    </location>
    <ligand>
        <name>Mg(2+)</name>
        <dbReference type="ChEBI" id="CHEBI:18420"/>
    </ligand>
</feature>
<feature type="binding site" evidence="14">
    <location>
        <position position="133"/>
    </location>
    <ligand>
        <name>Ca(2+)</name>
        <dbReference type="ChEBI" id="CHEBI:29108"/>
    </ligand>
</feature>
<dbReference type="SUPFAM" id="SSF56529">
    <property type="entry name" value="FAH"/>
    <property type="match status" value="1"/>
</dbReference>
<dbReference type="GO" id="GO:0006559">
    <property type="term" value="P:L-phenylalanine catabolic process"/>
    <property type="evidence" value="ECO:0007669"/>
    <property type="project" value="UniProtKB-UniPathway"/>
</dbReference>
<dbReference type="GO" id="GO:0006572">
    <property type="term" value="P:L-tyrosine catabolic process"/>
    <property type="evidence" value="ECO:0007669"/>
    <property type="project" value="UniProtKB-KW"/>
</dbReference>
<dbReference type="Pfam" id="PF01557">
    <property type="entry name" value="FAA_hydrolase"/>
    <property type="match status" value="1"/>
</dbReference>
<comment type="similarity">
    <text evidence="4">Belongs to the FAH family.</text>
</comment>
<feature type="binding site" evidence="13">
    <location>
        <position position="149"/>
    </location>
    <ligand>
        <name>substrate</name>
    </ligand>
</feature>
<dbReference type="Gene3D" id="3.90.850.10">
    <property type="entry name" value="Fumarylacetoacetase-like, C-terminal domain"/>
    <property type="match status" value="1"/>
</dbReference>
<evidence type="ECO:0000256" key="9">
    <source>
        <dbReference type="ARBA" id="ARBA00022842"/>
    </source>
</evidence>
<evidence type="ECO:0000256" key="13">
    <source>
        <dbReference type="PIRSR" id="PIRSR605959-2"/>
    </source>
</evidence>
<dbReference type="InterPro" id="IPR011234">
    <property type="entry name" value="Fumarylacetoacetase-like_C"/>
</dbReference>
<dbReference type="Gene3D" id="2.30.30.230">
    <property type="entry name" value="Fumarylacetoacetase, N-terminal domain"/>
    <property type="match status" value="1"/>
</dbReference>
<protein>
    <recommendedName>
        <fullName evidence="5">fumarylacetoacetase</fullName>
        <ecNumber evidence="5">3.7.1.2</ecNumber>
    </recommendedName>
</protein>
<feature type="binding site" evidence="14">
    <location>
        <position position="264"/>
    </location>
    <ligand>
        <name>Mg(2+)</name>
        <dbReference type="ChEBI" id="CHEBI:18420"/>
    </ligand>
</feature>
<feature type="binding site" evidence="13">
    <location>
        <position position="135"/>
    </location>
    <ligand>
        <name>substrate</name>
    </ligand>
</feature>
<evidence type="ECO:0000256" key="6">
    <source>
        <dbReference type="ARBA" id="ARBA00022723"/>
    </source>
</evidence>
<dbReference type="STRING" id="435880.SAMN04487988_10551"/>
<evidence type="ECO:0000256" key="10">
    <source>
        <dbReference type="ARBA" id="ARBA00022878"/>
    </source>
</evidence>
<feature type="binding site" evidence="14">
    <location>
        <position position="240"/>
    </location>
    <ligand>
        <name>Ca(2+)</name>
        <dbReference type="ChEBI" id="CHEBI:29108"/>
    </ligand>
</feature>
<keyword evidence="8 14" id="KW-0106">Calcium</keyword>
<dbReference type="Proteomes" id="UP000199642">
    <property type="component" value="Unassembled WGS sequence"/>
</dbReference>
<evidence type="ECO:0000256" key="14">
    <source>
        <dbReference type="PIRSR" id="PIRSR605959-3"/>
    </source>
</evidence>
<dbReference type="InterPro" id="IPR036462">
    <property type="entry name" value="Fumarylacetoacetase_N_sf"/>
</dbReference>
<gene>
    <name evidence="17" type="ORF">SAMN04487988_10551</name>
</gene>
<dbReference type="EMBL" id="FOPC01000005">
    <property type="protein sequence ID" value="SFG55872.1"/>
    <property type="molecule type" value="Genomic_DNA"/>
</dbReference>
<evidence type="ECO:0000256" key="8">
    <source>
        <dbReference type="ARBA" id="ARBA00022837"/>
    </source>
</evidence>
<dbReference type="NCBIfam" id="TIGR01266">
    <property type="entry name" value="fum_ac_acetase"/>
    <property type="match status" value="1"/>
</dbReference>
<keyword evidence="9 14" id="KW-0460">Magnesium</keyword>
<dbReference type="Pfam" id="PF09298">
    <property type="entry name" value="FAA_hydrolase_N"/>
    <property type="match status" value="1"/>
</dbReference>
<evidence type="ECO:0000256" key="12">
    <source>
        <dbReference type="PIRSR" id="PIRSR605959-1"/>
    </source>
</evidence>
<dbReference type="PANTHER" id="PTHR43069">
    <property type="entry name" value="FUMARYLACETOACETASE"/>
    <property type="match status" value="1"/>
</dbReference>
<feature type="binding site" evidence="13">
    <location>
        <position position="247"/>
    </location>
    <ligand>
        <name>substrate</name>
    </ligand>
</feature>
<keyword evidence="11" id="KW-0585">Phenylalanine catabolism</keyword>
<feature type="domain" description="Fumarylacetoacetase-like C-terminal" evidence="15">
    <location>
        <begin position="132"/>
        <end position="401"/>
    </location>
</feature>
<keyword evidence="7 17" id="KW-0378">Hydrolase</keyword>
<dbReference type="GO" id="GO:1902000">
    <property type="term" value="P:homogentisate catabolic process"/>
    <property type="evidence" value="ECO:0007669"/>
    <property type="project" value="TreeGrafter"/>
</dbReference>
<proteinExistence type="inferred from homology"/>
<accession>A0A1I2ST18</accession>
<dbReference type="RefSeq" id="WP_177188437.1">
    <property type="nucleotide sequence ID" value="NZ_FOPC01000005.1"/>
</dbReference>
<evidence type="ECO:0000256" key="1">
    <source>
        <dbReference type="ARBA" id="ARBA00001913"/>
    </source>
</evidence>
<evidence type="ECO:0000256" key="11">
    <source>
        <dbReference type="ARBA" id="ARBA00023232"/>
    </source>
</evidence>
<keyword evidence="6 14" id="KW-0479">Metal-binding</keyword>
<dbReference type="InterPro" id="IPR036663">
    <property type="entry name" value="Fumarylacetoacetase_C_sf"/>
</dbReference>
<name>A0A1I2ST18_9BACT</name>
<feature type="binding site" evidence="14">
    <location>
        <position position="208"/>
    </location>
    <ligand>
        <name>Ca(2+)</name>
        <dbReference type="ChEBI" id="CHEBI:29108"/>
    </ligand>
</feature>
<dbReference type="InterPro" id="IPR005959">
    <property type="entry name" value="Fumarylacetoacetase"/>
</dbReference>
<feature type="binding site" evidence="14">
    <location>
        <position position="260"/>
    </location>
    <ligand>
        <name>Mg(2+)</name>
        <dbReference type="ChEBI" id="CHEBI:18420"/>
    </ligand>
</feature>
<dbReference type="UniPathway" id="UPA00139">
    <property type="reaction ID" value="UER00341"/>
</dbReference>
<dbReference type="PANTHER" id="PTHR43069:SF2">
    <property type="entry name" value="FUMARYLACETOACETASE"/>
    <property type="match status" value="1"/>
</dbReference>
<dbReference type="FunFam" id="3.90.850.10:FF:000004">
    <property type="entry name" value="Fumarylacetoacetase"/>
    <property type="match status" value="1"/>
</dbReference>
<reference evidence="18" key="1">
    <citation type="submission" date="2016-10" db="EMBL/GenBank/DDBJ databases">
        <authorList>
            <person name="Varghese N."/>
            <person name="Submissions S."/>
        </authorList>
    </citation>
    <scope>NUCLEOTIDE SEQUENCE [LARGE SCALE GENOMIC DNA]</scope>
    <source>
        <strain evidence="18">DSM 19315</strain>
    </source>
</reference>
<dbReference type="InterPro" id="IPR015377">
    <property type="entry name" value="Fumarylacetoacetase_N"/>
</dbReference>
<evidence type="ECO:0000259" key="16">
    <source>
        <dbReference type="Pfam" id="PF09298"/>
    </source>
</evidence>
<evidence type="ECO:0000313" key="18">
    <source>
        <dbReference type="Proteomes" id="UP000199642"/>
    </source>
</evidence>